<dbReference type="EMBL" id="CP138348">
    <property type="protein sequence ID" value="WPF87361.1"/>
    <property type="molecule type" value="Genomic_DNA"/>
</dbReference>
<evidence type="ECO:0000256" key="4">
    <source>
        <dbReference type="SAM" id="MobiDB-lite"/>
    </source>
</evidence>
<feature type="domain" description="TNase-like" evidence="6">
    <location>
        <begin position="19"/>
        <end position="145"/>
    </location>
</feature>
<protein>
    <submittedName>
        <fullName evidence="7">Thermonuclease family protein</fullName>
    </submittedName>
</protein>
<dbReference type="AlphaFoldDB" id="A0AAF0Z702"/>
<keyword evidence="1" id="KW-0540">Nuclease</keyword>
<gene>
    <name evidence="7" type="ORF">SAY89_11140</name>
</gene>
<dbReference type="Gene3D" id="2.40.50.90">
    <property type="match status" value="1"/>
</dbReference>
<feature type="region of interest" description="Disordered" evidence="4">
    <location>
        <begin position="134"/>
        <end position="154"/>
    </location>
</feature>
<keyword evidence="2" id="KW-0255">Endonuclease</keyword>
<reference evidence="7" key="1">
    <citation type="submission" date="2023-11" db="EMBL/GenBank/DDBJ databases">
        <title>Genome sequence of Cyanobacterium aponinum BCRC AL20115.</title>
        <authorList>
            <person name="Chang H.-Y."/>
            <person name="Lin K.-M."/>
            <person name="Hsueh H.-T."/>
            <person name="Chu H.-A."/>
            <person name="Kuo C.-H."/>
        </authorList>
    </citation>
    <scope>NUCLEOTIDE SEQUENCE</scope>
    <source>
        <strain evidence="7">AL20115</strain>
    </source>
</reference>
<dbReference type="PROSITE" id="PS50830">
    <property type="entry name" value="TNASE_3"/>
    <property type="match status" value="1"/>
</dbReference>
<evidence type="ECO:0000256" key="1">
    <source>
        <dbReference type="ARBA" id="ARBA00022722"/>
    </source>
</evidence>
<name>A0AAF0Z702_9CHRO</name>
<accession>A0AAF0Z702</accession>
<keyword evidence="3" id="KW-0378">Hydrolase</keyword>
<keyword evidence="5" id="KW-0732">Signal</keyword>
<sequence>MKKYLFLLLLTLSSCSMFDPNVVKVVEVNDGDTLKAKNNQGEEIKVRLACIDAPEMSQALSGEEAKKRLQKLVPVNSSVKLKVVDQDNYGRFVAEIYRGNNLINLKMVKEGKAFVYDRYLYNCDGEKYKQAQETAKKKEKRYLERKKSSETLDI</sequence>
<evidence type="ECO:0000259" key="6">
    <source>
        <dbReference type="PROSITE" id="PS50830"/>
    </source>
</evidence>
<evidence type="ECO:0000256" key="2">
    <source>
        <dbReference type="ARBA" id="ARBA00022759"/>
    </source>
</evidence>
<proteinExistence type="predicted"/>
<dbReference type="GO" id="GO:0016787">
    <property type="term" value="F:hydrolase activity"/>
    <property type="evidence" value="ECO:0007669"/>
    <property type="project" value="UniProtKB-KW"/>
</dbReference>
<dbReference type="SUPFAM" id="SSF50199">
    <property type="entry name" value="Staphylococcal nuclease"/>
    <property type="match status" value="1"/>
</dbReference>
<evidence type="ECO:0000256" key="3">
    <source>
        <dbReference type="ARBA" id="ARBA00022801"/>
    </source>
</evidence>
<feature type="signal peptide" evidence="5">
    <location>
        <begin position="1"/>
        <end position="18"/>
    </location>
</feature>
<dbReference type="RefSeq" id="WP_320000970.1">
    <property type="nucleotide sequence ID" value="NZ_CP138348.1"/>
</dbReference>
<organism evidence="7">
    <name type="scientific">Cyanobacterium aponinum AL20115</name>
    <dbReference type="NCBI Taxonomy" id="3090662"/>
    <lineage>
        <taxon>Bacteria</taxon>
        <taxon>Bacillati</taxon>
        <taxon>Cyanobacteriota</taxon>
        <taxon>Cyanophyceae</taxon>
        <taxon>Oscillatoriophycideae</taxon>
        <taxon>Chroococcales</taxon>
        <taxon>Geminocystaceae</taxon>
        <taxon>Cyanobacterium</taxon>
    </lineage>
</organism>
<dbReference type="PANTHER" id="PTHR12302">
    <property type="entry name" value="EBNA2 BINDING PROTEIN P100"/>
    <property type="match status" value="1"/>
</dbReference>
<dbReference type="Pfam" id="PF00565">
    <property type="entry name" value="SNase"/>
    <property type="match status" value="1"/>
</dbReference>
<evidence type="ECO:0000313" key="7">
    <source>
        <dbReference type="EMBL" id="WPF87361.1"/>
    </source>
</evidence>
<dbReference type="PROSITE" id="PS51257">
    <property type="entry name" value="PROKAR_LIPOPROTEIN"/>
    <property type="match status" value="1"/>
</dbReference>
<dbReference type="GO" id="GO:0004519">
    <property type="term" value="F:endonuclease activity"/>
    <property type="evidence" value="ECO:0007669"/>
    <property type="project" value="UniProtKB-KW"/>
</dbReference>
<dbReference type="InterPro" id="IPR016071">
    <property type="entry name" value="Staphylococal_nuclease_OB-fold"/>
</dbReference>
<feature type="chain" id="PRO_5042151439" evidence="5">
    <location>
        <begin position="19"/>
        <end position="154"/>
    </location>
</feature>
<dbReference type="InterPro" id="IPR035437">
    <property type="entry name" value="SNase_OB-fold_sf"/>
</dbReference>
<dbReference type="SMART" id="SM00318">
    <property type="entry name" value="SNc"/>
    <property type="match status" value="1"/>
</dbReference>
<dbReference type="PANTHER" id="PTHR12302:SF3">
    <property type="entry name" value="SERINE_THREONINE-PROTEIN KINASE 31"/>
    <property type="match status" value="1"/>
</dbReference>
<evidence type="ECO:0000256" key="5">
    <source>
        <dbReference type="SAM" id="SignalP"/>
    </source>
</evidence>